<protein>
    <submittedName>
        <fullName evidence="1">Type 1 glutamine amidotransferase</fullName>
    </submittedName>
</protein>
<proteinExistence type="predicted"/>
<dbReference type="EMBL" id="JAUSUG010000002">
    <property type="protein sequence ID" value="MDQ0253167.1"/>
    <property type="molecule type" value="Genomic_DNA"/>
</dbReference>
<evidence type="ECO:0000313" key="1">
    <source>
        <dbReference type="EMBL" id="MDQ0253167.1"/>
    </source>
</evidence>
<organism evidence="1 2">
    <name type="scientific">Evansella vedderi</name>
    <dbReference type="NCBI Taxonomy" id="38282"/>
    <lineage>
        <taxon>Bacteria</taxon>
        <taxon>Bacillati</taxon>
        <taxon>Bacillota</taxon>
        <taxon>Bacilli</taxon>
        <taxon>Bacillales</taxon>
        <taxon>Bacillaceae</taxon>
        <taxon>Evansella</taxon>
    </lineage>
</organism>
<dbReference type="Proteomes" id="UP001230005">
    <property type="component" value="Unassembled WGS sequence"/>
</dbReference>
<keyword evidence="1" id="KW-0315">Glutamine amidotransferase</keyword>
<evidence type="ECO:0000313" key="2">
    <source>
        <dbReference type="Proteomes" id="UP001230005"/>
    </source>
</evidence>
<accession>A0ABT9ZR07</accession>
<sequence length="39" mass="4618">MKIYKGVEYIVAMPEVTTIRRRDLLWAAEGKEIYSVFLQ</sequence>
<keyword evidence="2" id="KW-1185">Reference proteome</keyword>
<reference evidence="1 2" key="1">
    <citation type="submission" date="2023-07" db="EMBL/GenBank/DDBJ databases">
        <title>Genomic Encyclopedia of Type Strains, Phase IV (KMG-IV): sequencing the most valuable type-strain genomes for metagenomic binning, comparative biology and taxonomic classification.</title>
        <authorList>
            <person name="Goeker M."/>
        </authorList>
    </citation>
    <scope>NUCLEOTIDE SEQUENCE [LARGE SCALE GENOMIC DNA]</scope>
    <source>
        <strain evidence="1 2">DSM 9768</strain>
    </source>
</reference>
<name>A0ABT9ZR07_9BACI</name>
<comment type="caution">
    <text evidence="1">The sequence shown here is derived from an EMBL/GenBank/DDBJ whole genome shotgun (WGS) entry which is preliminary data.</text>
</comment>
<gene>
    <name evidence="1" type="ORF">J2S74_000539</name>
</gene>